<evidence type="ECO:0000256" key="1">
    <source>
        <dbReference type="ARBA" id="ARBA00022614"/>
    </source>
</evidence>
<feature type="transmembrane region" description="Helical" evidence="3">
    <location>
        <begin position="428"/>
        <end position="451"/>
    </location>
</feature>
<name>A0ABQ6NAD7_9STRA</name>
<protein>
    <recommendedName>
        <fullName evidence="5">START domain-containing protein</fullName>
    </recommendedName>
</protein>
<feature type="transmembrane region" description="Helical" evidence="3">
    <location>
        <begin position="463"/>
        <end position="483"/>
    </location>
</feature>
<feature type="transmembrane region" description="Helical" evidence="3">
    <location>
        <begin position="34"/>
        <end position="50"/>
    </location>
</feature>
<dbReference type="InterPro" id="IPR023393">
    <property type="entry name" value="START-like_dom_sf"/>
</dbReference>
<reference evidence="6 7" key="1">
    <citation type="journal article" date="2023" name="Commun. Biol.">
        <title>Genome analysis of Parmales, the sister group of diatoms, reveals the evolutionary specialization of diatoms from phago-mixotrophs to photoautotrophs.</title>
        <authorList>
            <person name="Ban H."/>
            <person name="Sato S."/>
            <person name="Yoshikawa S."/>
            <person name="Yamada K."/>
            <person name="Nakamura Y."/>
            <person name="Ichinomiya M."/>
            <person name="Sato N."/>
            <person name="Blanc-Mathieu R."/>
            <person name="Endo H."/>
            <person name="Kuwata A."/>
            <person name="Ogata H."/>
        </authorList>
    </citation>
    <scope>NUCLEOTIDE SEQUENCE [LARGE SCALE GENOMIC DNA]</scope>
</reference>
<evidence type="ECO:0000256" key="3">
    <source>
        <dbReference type="SAM" id="Phobius"/>
    </source>
</evidence>
<dbReference type="InterPro" id="IPR032675">
    <property type="entry name" value="LRR_dom_sf"/>
</dbReference>
<feature type="signal peptide" evidence="4">
    <location>
        <begin position="1"/>
        <end position="24"/>
    </location>
</feature>
<dbReference type="Pfam" id="PF01852">
    <property type="entry name" value="START"/>
    <property type="match status" value="1"/>
</dbReference>
<keyword evidence="1" id="KW-0433">Leucine-rich repeat</keyword>
<evidence type="ECO:0000313" key="6">
    <source>
        <dbReference type="EMBL" id="GMI51512.1"/>
    </source>
</evidence>
<comment type="caution">
    <text evidence="6">The sequence shown here is derived from an EMBL/GenBank/DDBJ whole genome shotgun (WGS) entry which is preliminary data.</text>
</comment>
<dbReference type="SUPFAM" id="SSF55961">
    <property type="entry name" value="Bet v1-like"/>
    <property type="match status" value="1"/>
</dbReference>
<dbReference type="Gene3D" id="3.30.530.20">
    <property type="match status" value="1"/>
</dbReference>
<feature type="chain" id="PRO_5046850850" description="START domain-containing protein" evidence="4">
    <location>
        <begin position="25"/>
        <end position="1577"/>
    </location>
</feature>
<dbReference type="PANTHER" id="PTHR45712:SF22">
    <property type="entry name" value="INSULIN-LIKE GROWTH FACTOR-BINDING PROTEIN COMPLEX ACID LABILE SUBUNIT"/>
    <property type="match status" value="1"/>
</dbReference>
<feature type="transmembrane region" description="Helical" evidence="3">
    <location>
        <begin position="569"/>
        <end position="587"/>
    </location>
</feature>
<sequence>MTSFGTRTRAVAAVLIFLLSPLLSHYASSFAASYPLTALAAFICLSVAYAKLLEGTDKKKGLNLALVAVPVLAWCFFEAITAELPLPNIPLAQNATKLELELHPLPFPPAVPPGSTCRWHQDSNVWPLDLSSYNSSSPPPSLLPSSFLRSSVCLDDYSGADHGKLEGVIDAMDMIAVAAGVGDDEWQKNECKAHLKSAARLATTPYCSPSSCAPLGFCDSDCHTGREFCGRLTDYDGVIDKVLPGGEFHAVVGGMVGAELLPCAVKLLQLVSGGGDDSKICNSSSSTFSNMAFGSTPYVDCLPLSVDDPNSFLRDSSSSGSCALSNWDVYAADFDDVTSYNDALLLNATNVTAADETAEEPPPRFPSWREPALVLIPPVTFLLLWAGDRLSVKKKAVSDNLATVTPVLDGAPATGPSSLAGSYTFLQFFGFAGAFVAASLLALGALAMYIGYTAEQSKDIHSLQHLQVILLHSVGLLAIFYWFSSVMSWRAVVNNLVDVHEGRVDPLAGLSKFPVAKNLMKWYHDNFAIHTAGRYSLLLVIGAEVFEFVVQTSNANFLAKFLDWKLMELYGNLIFANFLVFGICLLTSERYIPPSALITIDVIIDATYIVFNLQPDVADEVSSFWAIIVPLWFAVDMVNDSFTRQAQEQVNHIMAKAAATRYFDEARTNGTLPEKLCAHFVVQLNSGGERGRIEVRPPSGFSELKPRMWYEDSDDSNIDTVVLEFVLPGVTPGQALTFSNRYTTEERGVGTTKIVQTFSKNHRTFHGKPARTAINAVVSRRDLVADHVWKKLEAEDGSAVFLEVMRSCESADVPPAKGFVRMHSFVGWRFESTADGTKTTFVLKFDPRGSVPPGVVNFALKQQMKLRLESYKTYFIDRKAPDGSDNGGDWADDERIYSFKVEGGDGGGVDMPRTMTAKELVANMNTSQGAGPAKPKFIATLRRVLGWSFFVFGACMLVYINTTSSRQGGRCAKEFGACVWGRIKPKLYFKDGLLSGATCGLGVDQSPSRDTWELDVNWCGVKTLGEWRMEYADLEVLDLSNNELVELPRWLGDSSMGKLRELRARGNKVEAFVDGMLGGGNTTLVKVDLRDNKIAELAYELMNVESKNTTLLFDGNPCAEEVDWSGLGKDRLPVRMGAGYNNGGFSRSLRVLKMGWNELDESVFGELVAANFTNIEVLDLSWNALGGIEEEEVRGLKRLTKLDVSGNEGISAEDLVATPEGLEMLNASFCGVNEITGEQAVELQDRNMVLHGNPVTEITWAYQGALTKIPAWLRTLEKVTYANLEYCDVKEMEGGAFPASLEELNIKNQVAGLRLHPDSFEGLSNLWWLEASTNKITEDDMHPGLFAGATSLRQIYILGNMEMRRFNATELFPGGSKTLRFLNLENCGLAEGTTFEGLPYLGWLGLDDFFVLPPRLFSGLCALRQGRLYMENVTAWSDDTFAGTTLCDAIHGNNDAARQACWEQADADSESECGCRMGTCSSCESEDSCGSHSWCKWTTDDSELGGGCRDPLIAPTRLDFLECAHFCSHEVEGGKIPCVESIRDNNELIAYVRVWHGAALGQGEVAALYQEREAGGA</sequence>
<organism evidence="6 7">
    <name type="scientific">Tetraparma gracilis</name>
    <dbReference type="NCBI Taxonomy" id="2962635"/>
    <lineage>
        <taxon>Eukaryota</taxon>
        <taxon>Sar</taxon>
        <taxon>Stramenopiles</taxon>
        <taxon>Ochrophyta</taxon>
        <taxon>Bolidophyceae</taxon>
        <taxon>Parmales</taxon>
        <taxon>Triparmaceae</taxon>
        <taxon>Tetraparma</taxon>
    </lineage>
</organism>
<dbReference type="PANTHER" id="PTHR45712">
    <property type="entry name" value="AGAP008170-PA"/>
    <property type="match status" value="1"/>
</dbReference>
<keyword evidence="2" id="KW-0677">Repeat</keyword>
<dbReference type="SUPFAM" id="SSF52058">
    <property type="entry name" value="L domain-like"/>
    <property type="match status" value="1"/>
</dbReference>
<keyword evidence="3" id="KW-0812">Transmembrane</keyword>
<feature type="transmembrane region" description="Helical" evidence="3">
    <location>
        <begin position="62"/>
        <end position="80"/>
    </location>
</feature>
<dbReference type="InterPro" id="IPR050333">
    <property type="entry name" value="SLRP"/>
</dbReference>
<feature type="domain" description="START" evidence="5">
    <location>
        <begin position="753"/>
        <end position="864"/>
    </location>
</feature>
<keyword evidence="4" id="KW-0732">Signal</keyword>
<accession>A0ABQ6NAD7</accession>
<dbReference type="Pfam" id="PF00560">
    <property type="entry name" value="LRR_1"/>
    <property type="match status" value="1"/>
</dbReference>
<dbReference type="InterPro" id="IPR002913">
    <property type="entry name" value="START_lipid-bd_dom"/>
</dbReference>
<dbReference type="EMBL" id="BRYB01006551">
    <property type="protein sequence ID" value="GMI51512.1"/>
    <property type="molecule type" value="Genomic_DNA"/>
</dbReference>
<dbReference type="InterPro" id="IPR001611">
    <property type="entry name" value="Leu-rich_rpt"/>
</dbReference>
<evidence type="ECO:0000256" key="2">
    <source>
        <dbReference type="ARBA" id="ARBA00022737"/>
    </source>
</evidence>
<dbReference type="SMART" id="SM00369">
    <property type="entry name" value="LRR_TYP"/>
    <property type="match status" value="4"/>
</dbReference>
<keyword evidence="3" id="KW-1133">Transmembrane helix</keyword>
<dbReference type="InterPro" id="IPR003591">
    <property type="entry name" value="Leu-rich_rpt_typical-subtyp"/>
</dbReference>
<proteinExistence type="predicted"/>
<dbReference type="Gene3D" id="3.80.10.10">
    <property type="entry name" value="Ribonuclease Inhibitor"/>
    <property type="match status" value="3"/>
</dbReference>
<evidence type="ECO:0000256" key="4">
    <source>
        <dbReference type="SAM" id="SignalP"/>
    </source>
</evidence>
<gene>
    <name evidence="6" type="ORF">TeGR_g1888</name>
</gene>
<dbReference type="Proteomes" id="UP001165060">
    <property type="component" value="Unassembled WGS sequence"/>
</dbReference>
<keyword evidence="3" id="KW-0472">Membrane</keyword>
<evidence type="ECO:0000313" key="7">
    <source>
        <dbReference type="Proteomes" id="UP001165060"/>
    </source>
</evidence>
<keyword evidence="7" id="KW-1185">Reference proteome</keyword>
<evidence type="ECO:0000259" key="5">
    <source>
        <dbReference type="Pfam" id="PF01852"/>
    </source>
</evidence>